<evidence type="ECO:0000313" key="2">
    <source>
        <dbReference type="Proteomes" id="UP000054047"/>
    </source>
</evidence>
<proteinExistence type="predicted"/>
<reference evidence="1 2" key="1">
    <citation type="submission" date="2013-12" db="EMBL/GenBank/DDBJ databases">
        <title>Draft genome of the parsitic nematode Ancylostoma duodenale.</title>
        <authorList>
            <person name="Mitreva M."/>
        </authorList>
    </citation>
    <scope>NUCLEOTIDE SEQUENCE [LARGE SCALE GENOMIC DNA]</scope>
    <source>
        <strain evidence="1 2">Zhejiang</strain>
    </source>
</reference>
<dbReference type="Proteomes" id="UP000054047">
    <property type="component" value="Unassembled WGS sequence"/>
</dbReference>
<dbReference type="AlphaFoldDB" id="A0A0C2DF50"/>
<gene>
    <name evidence="1" type="ORF">ANCDUO_01051</name>
</gene>
<protein>
    <submittedName>
        <fullName evidence="1">Uncharacterized protein</fullName>
    </submittedName>
</protein>
<evidence type="ECO:0000313" key="1">
    <source>
        <dbReference type="EMBL" id="KIH68613.1"/>
    </source>
</evidence>
<keyword evidence="2" id="KW-1185">Reference proteome</keyword>
<accession>A0A0C2DF50</accession>
<name>A0A0C2DF50_9BILA</name>
<sequence>MSEVDAGKDDRGKVCRYEARIFPSREPIVPKKRRLIVPPTAGPLQPLSNEEMREVVEKMKVGEVLGTDGVRIEAWKSLGEQGLQ</sequence>
<organism evidence="1 2">
    <name type="scientific">Ancylostoma duodenale</name>
    <dbReference type="NCBI Taxonomy" id="51022"/>
    <lineage>
        <taxon>Eukaryota</taxon>
        <taxon>Metazoa</taxon>
        <taxon>Ecdysozoa</taxon>
        <taxon>Nematoda</taxon>
        <taxon>Chromadorea</taxon>
        <taxon>Rhabditida</taxon>
        <taxon>Rhabditina</taxon>
        <taxon>Rhabditomorpha</taxon>
        <taxon>Strongyloidea</taxon>
        <taxon>Ancylostomatidae</taxon>
        <taxon>Ancylostomatinae</taxon>
        <taxon>Ancylostoma</taxon>
    </lineage>
</organism>
<dbReference type="EMBL" id="KN726332">
    <property type="protein sequence ID" value="KIH68613.1"/>
    <property type="molecule type" value="Genomic_DNA"/>
</dbReference>